<sequence length="137" mass="15161">MRSVEMTLLGSCLSMTVSANLLPLYYARDRCLRPYYALCVMPALLCAPSTASSAGVVGVVVVVGVIADPRRRITESLNVLYRMLRIVWAVRRSRSGLVGADSAPCRRITCGKRGRRAASWCVLVRENPSALLYRQQR</sequence>
<protein>
    <submittedName>
        <fullName evidence="2">Uncharacterized protein</fullName>
    </submittedName>
</protein>
<evidence type="ECO:0000313" key="2">
    <source>
        <dbReference type="EMBL" id="KAF2195056.1"/>
    </source>
</evidence>
<dbReference type="AlphaFoldDB" id="A0A6A6EYT1"/>
<organism evidence="2 3">
    <name type="scientific">Zopfia rhizophila CBS 207.26</name>
    <dbReference type="NCBI Taxonomy" id="1314779"/>
    <lineage>
        <taxon>Eukaryota</taxon>
        <taxon>Fungi</taxon>
        <taxon>Dikarya</taxon>
        <taxon>Ascomycota</taxon>
        <taxon>Pezizomycotina</taxon>
        <taxon>Dothideomycetes</taxon>
        <taxon>Dothideomycetes incertae sedis</taxon>
        <taxon>Zopfiaceae</taxon>
        <taxon>Zopfia</taxon>
    </lineage>
</organism>
<proteinExistence type="predicted"/>
<reference evidence="2" key="1">
    <citation type="journal article" date="2020" name="Stud. Mycol.">
        <title>101 Dothideomycetes genomes: a test case for predicting lifestyles and emergence of pathogens.</title>
        <authorList>
            <person name="Haridas S."/>
            <person name="Albert R."/>
            <person name="Binder M."/>
            <person name="Bloem J."/>
            <person name="Labutti K."/>
            <person name="Salamov A."/>
            <person name="Andreopoulos B."/>
            <person name="Baker S."/>
            <person name="Barry K."/>
            <person name="Bills G."/>
            <person name="Bluhm B."/>
            <person name="Cannon C."/>
            <person name="Castanera R."/>
            <person name="Culley D."/>
            <person name="Daum C."/>
            <person name="Ezra D."/>
            <person name="Gonzalez J."/>
            <person name="Henrissat B."/>
            <person name="Kuo A."/>
            <person name="Liang C."/>
            <person name="Lipzen A."/>
            <person name="Lutzoni F."/>
            <person name="Magnuson J."/>
            <person name="Mondo S."/>
            <person name="Nolan M."/>
            <person name="Ohm R."/>
            <person name="Pangilinan J."/>
            <person name="Park H.-J."/>
            <person name="Ramirez L."/>
            <person name="Alfaro M."/>
            <person name="Sun H."/>
            <person name="Tritt A."/>
            <person name="Yoshinaga Y."/>
            <person name="Zwiers L.-H."/>
            <person name="Turgeon B."/>
            <person name="Goodwin S."/>
            <person name="Spatafora J."/>
            <person name="Crous P."/>
            <person name="Grigoriev I."/>
        </authorList>
    </citation>
    <scope>NUCLEOTIDE SEQUENCE</scope>
    <source>
        <strain evidence="2">CBS 207.26</strain>
    </source>
</reference>
<feature type="transmembrane region" description="Helical" evidence="1">
    <location>
        <begin position="35"/>
        <end position="67"/>
    </location>
</feature>
<keyword evidence="1" id="KW-0472">Membrane</keyword>
<evidence type="ECO:0000256" key="1">
    <source>
        <dbReference type="SAM" id="Phobius"/>
    </source>
</evidence>
<keyword evidence="1" id="KW-1133">Transmembrane helix</keyword>
<gene>
    <name evidence="2" type="ORF">K469DRAFT_698617</name>
</gene>
<dbReference type="EMBL" id="ML994610">
    <property type="protein sequence ID" value="KAF2195056.1"/>
    <property type="molecule type" value="Genomic_DNA"/>
</dbReference>
<keyword evidence="3" id="KW-1185">Reference proteome</keyword>
<name>A0A6A6EYT1_9PEZI</name>
<dbReference type="Proteomes" id="UP000800200">
    <property type="component" value="Unassembled WGS sequence"/>
</dbReference>
<keyword evidence="1" id="KW-0812">Transmembrane</keyword>
<evidence type="ECO:0000313" key="3">
    <source>
        <dbReference type="Proteomes" id="UP000800200"/>
    </source>
</evidence>
<accession>A0A6A6EYT1</accession>